<dbReference type="InterPro" id="IPR010869">
    <property type="entry name" value="DUF1501"/>
</dbReference>
<dbReference type="EMBL" id="JAATJH010000003">
    <property type="protein sequence ID" value="NJC26893.1"/>
    <property type="molecule type" value="Genomic_DNA"/>
</dbReference>
<protein>
    <submittedName>
        <fullName evidence="2">Uncharacterized protein (DUF1501 family)</fullName>
    </submittedName>
</protein>
<accession>A0ABX0XDA7</accession>
<evidence type="ECO:0000259" key="1">
    <source>
        <dbReference type="Pfam" id="PF18962"/>
    </source>
</evidence>
<keyword evidence="3" id="KW-1185">Reference proteome</keyword>
<comment type="caution">
    <text evidence="2">The sequence shown here is derived from an EMBL/GenBank/DDBJ whole genome shotgun (WGS) entry which is preliminary data.</text>
</comment>
<reference evidence="2 3" key="1">
    <citation type="submission" date="2020-03" db="EMBL/GenBank/DDBJ databases">
        <title>Genomic Encyclopedia of Type Strains, Phase IV (KMG-IV): sequencing the most valuable type-strain genomes for metagenomic binning, comparative biology and taxonomic classification.</title>
        <authorList>
            <person name="Goeker M."/>
        </authorList>
    </citation>
    <scope>NUCLEOTIDE SEQUENCE [LARGE SCALE GENOMIC DNA]</scope>
    <source>
        <strain evidence="2 3">DSM 105096</strain>
    </source>
</reference>
<gene>
    <name evidence="2" type="ORF">GGR27_002403</name>
</gene>
<dbReference type="PANTHER" id="PTHR43737">
    <property type="entry name" value="BLL7424 PROTEIN"/>
    <property type="match status" value="1"/>
</dbReference>
<sequence length="517" mass="55559">MKRRSFLRRASILPLPLLFNQVKLSALTQPWLAGEMADNDKVLVLIQLIGGNDGLNTVLPLDQYAALTSLRSNVVVPDQKVLKIEDAVGLHPALTGVREVYDAGKMTILQGVGYPEQNRSHFRSTDIMNTGSASTEVLNRGWLGRALDEEFPNYPTAYPNVDNPDPFAIVLGDSVSETCQGAGGNFSIALTDINRVGQLPVFAGGASLDTPYGRELAWLRTTISQTNEYATVVGAAAAKGNSEAEYPNGNKLAANLRDVARLISGGLNTKIYVVDLGGFDTHADQVVGDNTRGTHANLLKTLSDAIAAFQSDLAALGLEDRVIGMTYSEFGRQIKSNGSSGTDHGDAAPMFVFGSCVSGGVVGDNVELSGGIERGEGVPMQYDFRNVYGSILMDWFGVGKESVKDLLMDEFTHIPLINNCRVTSTSDGRPGLRRIDLGVVPNPTNDAVTLTFISGNERVRLSVFDAYGRQVRVIADRQFLAGEHRLSANLGGLPKGAYFVHLMLAGGVRKSKRVVLN</sequence>
<dbReference type="Proteomes" id="UP000770785">
    <property type="component" value="Unassembled WGS sequence"/>
</dbReference>
<proteinExistence type="predicted"/>
<dbReference type="NCBIfam" id="TIGR04183">
    <property type="entry name" value="Por_Secre_tail"/>
    <property type="match status" value="1"/>
</dbReference>
<dbReference type="InterPro" id="IPR026444">
    <property type="entry name" value="Secre_tail"/>
</dbReference>
<dbReference type="Pfam" id="PF18962">
    <property type="entry name" value="Por_Secre_tail"/>
    <property type="match status" value="1"/>
</dbReference>
<feature type="domain" description="Secretion system C-terminal sorting" evidence="1">
    <location>
        <begin position="440"/>
        <end position="512"/>
    </location>
</feature>
<dbReference type="Pfam" id="PF07394">
    <property type="entry name" value="DUF1501"/>
    <property type="match status" value="1"/>
</dbReference>
<dbReference type="PANTHER" id="PTHR43737:SF1">
    <property type="entry name" value="DUF1501 DOMAIN-CONTAINING PROTEIN"/>
    <property type="match status" value="1"/>
</dbReference>
<dbReference type="RefSeq" id="WP_168037648.1">
    <property type="nucleotide sequence ID" value="NZ_JAATJH010000003.1"/>
</dbReference>
<organism evidence="2 3">
    <name type="scientific">Neolewinella antarctica</name>
    <dbReference type="NCBI Taxonomy" id="442734"/>
    <lineage>
        <taxon>Bacteria</taxon>
        <taxon>Pseudomonadati</taxon>
        <taxon>Bacteroidota</taxon>
        <taxon>Saprospiria</taxon>
        <taxon>Saprospirales</taxon>
        <taxon>Lewinellaceae</taxon>
        <taxon>Neolewinella</taxon>
    </lineage>
</organism>
<evidence type="ECO:0000313" key="3">
    <source>
        <dbReference type="Proteomes" id="UP000770785"/>
    </source>
</evidence>
<evidence type="ECO:0000313" key="2">
    <source>
        <dbReference type="EMBL" id="NJC26893.1"/>
    </source>
</evidence>
<name>A0ABX0XDA7_9BACT</name>